<evidence type="ECO:0000313" key="1">
    <source>
        <dbReference type="EMBL" id="SIN44983.1"/>
    </source>
</evidence>
<dbReference type="RefSeq" id="WP_143728629.1">
    <property type="nucleotide sequence ID" value="NZ_FSQT01000002.1"/>
</dbReference>
<dbReference type="AlphaFoldDB" id="A0A1N6BF83"/>
<name>A0A1N6BF83_9ACTN</name>
<sequence>MLKTPTTSQNLRHFPVEAQRMADAAIQEREERLRTISKERNRKAAEVAAGASDRLRRLLGDDNWADLTTLMRQERLALRDLLQPPHGLE</sequence>
<proteinExistence type="predicted"/>
<gene>
    <name evidence="1" type="ORF">SAMN04489832_7365</name>
</gene>
<reference evidence="2" key="1">
    <citation type="submission" date="2016-12" db="EMBL/GenBank/DDBJ databases">
        <authorList>
            <person name="Varghese N."/>
            <person name="Submissions S."/>
        </authorList>
    </citation>
    <scope>NUCLEOTIDE SEQUENCE [LARGE SCALE GENOMIC DNA]</scope>
    <source>
        <strain evidence="2">DSM 45599</strain>
    </source>
</reference>
<evidence type="ECO:0000313" key="2">
    <source>
        <dbReference type="Proteomes" id="UP000185124"/>
    </source>
</evidence>
<protein>
    <submittedName>
        <fullName evidence="1">Uncharacterized protein</fullName>
    </submittedName>
</protein>
<dbReference type="Proteomes" id="UP000185124">
    <property type="component" value="Unassembled WGS sequence"/>
</dbReference>
<organism evidence="1 2">
    <name type="scientific">Micromonospora cremea</name>
    <dbReference type="NCBI Taxonomy" id="709881"/>
    <lineage>
        <taxon>Bacteria</taxon>
        <taxon>Bacillati</taxon>
        <taxon>Actinomycetota</taxon>
        <taxon>Actinomycetes</taxon>
        <taxon>Micromonosporales</taxon>
        <taxon>Micromonosporaceae</taxon>
        <taxon>Micromonospora</taxon>
    </lineage>
</organism>
<accession>A0A1N6BF83</accession>
<dbReference type="EMBL" id="FSQT01000002">
    <property type="protein sequence ID" value="SIN44983.1"/>
    <property type="molecule type" value="Genomic_DNA"/>
</dbReference>
<keyword evidence="2" id="KW-1185">Reference proteome</keyword>